<comment type="similarity">
    <text evidence="1 3">Belongs to the short-chain dehydrogenases/reductases (SDR) family.</text>
</comment>
<sequence length="228" mass="25287">MAKVVMISGANRGLGKAIALKLYEYGFLLSLGVRELDRVTKDILALPKDKVLLVSYNSAYPNTEHEWIKKTLDVFHRIDGLINNAGIFHSVDIEDDNEELLDKMLDVNTKAPIRLTRLVLPYLRQSSEGRIINIVSNGAKYIQDSKVGYSISKFGFLAASHAMFHAAKEDGVRVTALCPGWVNTNMAKDSSPLSPEKMIQPETIAEIVLMLLNLPNTVVIPELIVDNP</sequence>
<dbReference type="GO" id="GO:0016491">
    <property type="term" value="F:oxidoreductase activity"/>
    <property type="evidence" value="ECO:0007669"/>
    <property type="project" value="UniProtKB-KW"/>
</dbReference>
<proteinExistence type="inferred from homology"/>
<dbReference type="KEGG" id="mpro:BJP34_08985"/>
<gene>
    <name evidence="4" type="ORF">BJP34_08985</name>
</gene>
<dbReference type="Proteomes" id="UP000177870">
    <property type="component" value="Chromosome"/>
</dbReference>
<evidence type="ECO:0008006" key="6">
    <source>
        <dbReference type="Google" id="ProtNLM"/>
    </source>
</evidence>
<protein>
    <recommendedName>
        <fullName evidence="6">Short-chain dehydrogenase</fullName>
    </recommendedName>
</protein>
<dbReference type="PRINTS" id="PR00080">
    <property type="entry name" value="SDRFAMILY"/>
</dbReference>
<evidence type="ECO:0000256" key="3">
    <source>
        <dbReference type="RuleBase" id="RU000363"/>
    </source>
</evidence>
<name>A0A1D8TPK7_9CYAN</name>
<dbReference type="AlphaFoldDB" id="A0A1D8TPK7"/>
<dbReference type="InterPro" id="IPR036291">
    <property type="entry name" value="NAD(P)-bd_dom_sf"/>
</dbReference>
<evidence type="ECO:0000313" key="5">
    <source>
        <dbReference type="Proteomes" id="UP000177870"/>
    </source>
</evidence>
<evidence type="ECO:0000256" key="2">
    <source>
        <dbReference type="ARBA" id="ARBA00023002"/>
    </source>
</evidence>
<dbReference type="EMBL" id="CP017599">
    <property type="protein sequence ID" value="AOW99571.1"/>
    <property type="molecule type" value="Genomic_DNA"/>
</dbReference>
<evidence type="ECO:0000313" key="4">
    <source>
        <dbReference type="EMBL" id="AOW99571.1"/>
    </source>
</evidence>
<dbReference type="RefSeq" id="WP_070392052.1">
    <property type="nucleotide sequence ID" value="NZ_CP017599.1"/>
</dbReference>
<dbReference type="OrthoDB" id="9803333at2"/>
<dbReference type="InterPro" id="IPR002347">
    <property type="entry name" value="SDR_fam"/>
</dbReference>
<keyword evidence="2" id="KW-0560">Oxidoreductase</keyword>
<dbReference type="Gene3D" id="3.40.50.720">
    <property type="entry name" value="NAD(P)-binding Rossmann-like Domain"/>
    <property type="match status" value="1"/>
</dbReference>
<dbReference type="GO" id="GO:0016020">
    <property type="term" value="C:membrane"/>
    <property type="evidence" value="ECO:0007669"/>
    <property type="project" value="TreeGrafter"/>
</dbReference>
<reference evidence="5" key="1">
    <citation type="submission" date="2016-10" db="EMBL/GenBank/DDBJ databases">
        <title>Comparative genomics uncovers the prolific and rare metabolic potential of the cyanobacterial genus Moorea.</title>
        <authorList>
            <person name="Leao T."/>
            <person name="Castelao G."/>
            <person name="Korobeynikov A."/>
            <person name="Monroe E.A."/>
            <person name="Podell S."/>
            <person name="Glukhov E."/>
            <person name="Allen E."/>
            <person name="Gerwick W.H."/>
            <person name="Gerwick L."/>
        </authorList>
    </citation>
    <scope>NUCLEOTIDE SEQUENCE [LARGE SCALE GENOMIC DNA]</scope>
    <source>
        <strain evidence="5">PAL-8-15-08-1</strain>
    </source>
</reference>
<dbReference type="STRING" id="1458985.BJP34_08985"/>
<dbReference type="PANTHER" id="PTHR44196:SF1">
    <property type="entry name" value="DEHYDROGENASE_REDUCTASE SDR FAMILY MEMBER 7B"/>
    <property type="match status" value="1"/>
</dbReference>
<dbReference type="Pfam" id="PF00106">
    <property type="entry name" value="adh_short"/>
    <property type="match status" value="1"/>
</dbReference>
<dbReference type="SUPFAM" id="SSF51735">
    <property type="entry name" value="NAD(P)-binding Rossmann-fold domains"/>
    <property type="match status" value="1"/>
</dbReference>
<accession>A0A1D8TPK7</accession>
<organism evidence="4 5">
    <name type="scientific">Moorena producens PAL-8-15-08-1</name>
    <dbReference type="NCBI Taxonomy" id="1458985"/>
    <lineage>
        <taxon>Bacteria</taxon>
        <taxon>Bacillati</taxon>
        <taxon>Cyanobacteriota</taxon>
        <taxon>Cyanophyceae</taxon>
        <taxon>Coleofasciculales</taxon>
        <taxon>Coleofasciculaceae</taxon>
        <taxon>Moorena</taxon>
    </lineage>
</organism>
<dbReference type="PRINTS" id="PR00081">
    <property type="entry name" value="GDHRDH"/>
</dbReference>
<dbReference type="PANTHER" id="PTHR44196">
    <property type="entry name" value="DEHYDROGENASE/REDUCTASE SDR FAMILY MEMBER 7B"/>
    <property type="match status" value="1"/>
</dbReference>
<evidence type="ECO:0000256" key="1">
    <source>
        <dbReference type="ARBA" id="ARBA00006484"/>
    </source>
</evidence>